<feature type="domain" description="S1 motif" evidence="10">
    <location>
        <begin position="606"/>
        <end position="674"/>
    </location>
</feature>
<dbReference type="InterPro" id="IPR004088">
    <property type="entry name" value="KH_dom_type_1"/>
</dbReference>
<dbReference type="Pfam" id="PF00013">
    <property type="entry name" value="KH_1"/>
    <property type="match status" value="1"/>
</dbReference>
<dbReference type="EC" id="2.7.7.8" evidence="8"/>
<keyword evidence="2 8" id="KW-0963">Cytoplasm</keyword>
<evidence type="ECO:0000256" key="5">
    <source>
        <dbReference type="ARBA" id="ARBA00022723"/>
    </source>
</evidence>
<dbReference type="PROSITE" id="PS50084">
    <property type="entry name" value="KH_TYPE_1"/>
    <property type="match status" value="1"/>
</dbReference>
<keyword evidence="5 8" id="KW-0479">Metal-binding</keyword>
<evidence type="ECO:0000256" key="7">
    <source>
        <dbReference type="ARBA" id="ARBA00022884"/>
    </source>
</evidence>
<dbReference type="SUPFAM" id="SSF46915">
    <property type="entry name" value="Polynucleotide phosphorylase/guanosine pentaphosphate synthase (PNPase/GPSI), domain 3"/>
    <property type="match status" value="1"/>
</dbReference>
<dbReference type="SMART" id="SM00322">
    <property type="entry name" value="KH"/>
    <property type="match status" value="1"/>
</dbReference>
<comment type="catalytic activity">
    <reaction evidence="8">
        <text>RNA(n+1) + phosphate = RNA(n) + a ribonucleoside 5'-diphosphate</text>
        <dbReference type="Rhea" id="RHEA:22096"/>
        <dbReference type="Rhea" id="RHEA-COMP:14527"/>
        <dbReference type="Rhea" id="RHEA-COMP:17342"/>
        <dbReference type="ChEBI" id="CHEBI:43474"/>
        <dbReference type="ChEBI" id="CHEBI:57930"/>
        <dbReference type="ChEBI" id="CHEBI:140395"/>
        <dbReference type="EC" id="2.7.7.8"/>
    </reaction>
</comment>
<dbReference type="SUPFAM" id="SSF54791">
    <property type="entry name" value="Eukaryotic type KH-domain (KH-domain type I)"/>
    <property type="match status" value="1"/>
</dbReference>
<evidence type="ECO:0000313" key="12">
    <source>
        <dbReference type="Proteomes" id="UP000230093"/>
    </source>
</evidence>
<dbReference type="Gene3D" id="3.30.230.70">
    <property type="entry name" value="GHMP Kinase, N-terminal domain"/>
    <property type="match status" value="2"/>
</dbReference>
<dbReference type="InterPro" id="IPR036456">
    <property type="entry name" value="PNPase_PH_RNA-bd_sf"/>
</dbReference>
<dbReference type="CDD" id="cd02393">
    <property type="entry name" value="KH-I_PNPase"/>
    <property type="match status" value="1"/>
</dbReference>
<dbReference type="FunFam" id="3.30.1370.10:FF:000001">
    <property type="entry name" value="Polyribonucleotide nucleotidyltransferase"/>
    <property type="match status" value="1"/>
</dbReference>
<feature type="compositionally biased region" description="Basic residues" evidence="9">
    <location>
        <begin position="703"/>
        <end position="717"/>
    </location>
</feature>
<dbReference type="PROSITE" id="PS50126">
    <property type="entry name" value="S1"/>
    <property type="match status" value="1"/>
</dbReference>
<dbReference type="CDD" id="cd11364">
    <property type="entry name" value="RNase_PH_PNPase_2"/>
    <property type="match status" value="1"/>
</dbReference>
<dbReference type="Proteomes" id="UP000230093">
    <property type="component" value="Unassembled WGS sequence"/>
</dbReference>
<protein>
    <recommendedName>
        <fullName evidence="8">Polyribonucleotide nucleotidyltransferase</fullName>
        <ecNumber evidence="8">2.7.7.8</ecNumber>
    </recommendedName>
    <alternativeName>
        <fullName evidence="8">Polynucleotide phosphorylase</fullName>
        <shortName evidence="8">PNPase</shortName>
    </alternativeName>
</protein>
<dbReference type="GO" id="GO:0000175">
    <property type="term" value="F:3'-5'-RNA exonuclease activity"/>
    <property type="evidence" value="ECO:0007669"/>
    <property type="project" value="TreeGrafter"/>
</dbReference>
<dbReference type="InterPro" id="IPR036345">
    <property type="entry name" value="ExoRNase_PH_dom2_sf"/>
</dbReference>
<dbReference type="InterPro" id="IPR036612">
    <property type="entry name" value="KH_dom_type_1_sf"/>
</dbReference>
<comment type="subcellular location">
    <subcellularLocation>
        <location evidence="8">Cytoplasm</location>
    </subcellularLocation>
</comment>
<evidence type="ECO:0000256" key="9">
    <source>
        <dbReference type="SAM" id="MobiDB-lite"/>
    </source>
</evidence>
<keyword evidence="6 8" id="KW-0460">Magnesium</keyword>
<dbReference type="InterPro" id="IPR003029">
    <property type="entry name" value="S1_domain"/>
</dbReference>
<dbReference type="Gene3D" id="2.40.50.140">
    <property type="entry name" value="Nucleic acid-binding proteins"/>
    <property type="match status" value="1"/>
</dbReference>
<dbReference type="GO" id="GO:0004654">
    <property type="term" value="F:polyribonucleotide nucleotidyltransferase activity"/>
    <property type="evidence" value="ECO:0007669"/>
    <property type="project" value="UniProtKB-UniRule"/>
</dbReference>
<dbReference type="NCBIfam" id="NF008805">
    <property type="entry name" value="PRK11824.1"/>
    <property type="match status" value="1"/>
</dbReference>
<dbReference type="GO" id="GO:0005829">
    <property type="term" value="C:cytosol"/>
    <property type="evidence" value="ECO:0007669"/>
    <property type="project" value="TreeGrafter"/>
</dbReference>
<evidence type="ECO:0000256" key="8">
    <source>
        <dbReference type="HAMAP-Rule" id="MF_01595"/>
    </source>
</evidence>
<evidence type="ECO:0000256" key="6">
    <source>
        <dbReference type="ARBA" id="ARBA00022842"/>
    </source>
</evidence>
<dbReference type="SMART" id="SM00316">
    <property type="entry name" value="S1"/>
    <property type="match status" value="1"/>
</dbReference>
<evidence type="ECO:0000313" key="11">
    <source>
        <dbReference type="EMBL" id="PIS09322.1"/>
    </source>
</evidence>
<comment type="caution">
    <text evidence="11">The sequence shown here is derived from an EMBL/GenBank/DDBJ whole genome shotgun (WGS) entry which is preliminary data.</text>
</comment>
<feature type="binding site" evidence="8">
    <location>
        <position position="476"/>
    </location>
    <ligand>
        <name>Mg(2+)</name>
        <dbReference type="ChEBI" id="CHEBI:18420"/>
    </ligand>
</feature>
<evidence type="ECO:0000256" key="1">
    <source>
        <dbReference type="ARBA" id="ARBA00007404"/>
    </source>
</evidence>
<dbReference type="SUPFAM" id="SSF50249">
    <property type="entry name" value="Nucleic acid-binding proteins"/>
    <property type="match status" value="1"/>
</dbReference>
<evidence type="ECO:0000256" key="4">
    <source>
        <dbReference type="ARBA" id="ARBA00022695"/>
    </source>
</evidence>
<dbReference type="HAMAP" id="MF_01595">
    <property type="entry name" value="PNPase"/>
    <property type="match status" value="1"/>
</dbReference>
<dbReference type="InterPro" id="IPR020568">
    <property type="entry name" value="Ribosomal_Su5_D2-typ_SF"/>
</dbReference>
<dbReference type="InterPro" id="IPR001247">
    <property type="entry name" value="ExoRNase_PH_dom1"/>
</dbReference>
<dbReference type="GO" id="GO:0006402">
    <property type="term" value="P:mRNA catabolic process"/>
    <property type="evidence" value="ECO:0007669"/>
    <property type="project" value="UniProtKB-UniRule"/>
</dbReference>
<keyword evidence="4 8" id="KW-0548">Nucleotidyltransferase</keyword>
<dbReference type="Pfam" id="PF00575">
    <property type="entry name" value="S1"/>
    <property type="match status" value="1"/>
</dbReference>
<evidence type="ECO:0000259" key="10">
    <source>
        <dbReference type="PROSITE" id="PS50126"/>
    </source>
</evidence>
<dbReference type="AlphaFoldDB" id="A0A2H0W9I9"/>
<dbReference type="PANTHER" id="PTHR11252:SF0">
    <property type="entry name" value="POLYRIBONUCLEOTIDE NUCLEOTIDYLTRANSFERASE 1, MITOCHONDRIAL"/>
    <property type="match status" value="1"/>
</dbReference>
<dbReference type="Gene3D" id="3.30.1370.10">
    <property type="entry name" value="K Homology domain, type 1"/>
    <property type="match status" value="1"/>
</dbReference>
<dbReference type="GO" id="GO:0003729">
    <property type="term" value="F:mRNA binding"/>
    <property type="evidence" value="ECO:0007669"/>
    <property type="project" value="UniProtKB-ARBA"/>
</dbReference>
<comment type="cofactor">
    <cofactor evidence="8">
        <name>Mg(2+)</name>
        <dbReference type="ChEBI" id="CHEBI:18420"/>
    </cofactor>
</comment>
<dbReference type="InterPro" id="IPR027408">
    <property type="entry name" value="PNPase/RNase_PH_dom_sf"/>
</dbReference>
<dbReference type="Pfam" id="PF01138">
    <property type="entry name" value="RNase_PH"/>
    <property type="match status" value="2"/>
</dbReference>
<gene>
    <name evidence="8" type="primary">pnp</name>
    <name evidence="11" type="ORF">COT75_02335</name>
</gene>
<name>A0A2H0W9I9_9BACT</name>
<dbReference type="FunFam" id="3.30.230.70:FF:000002">
    <property type="entry name" value="Polyribonucleotide nucleotidyltransferase"/>
    <property type="match status" value="1"/>
</dbReference>
<reference evidence="12" key="1">
    <citation type="submission" date="2017-09" db="EMBL/GenBank/DDBJ databases">
        <title>Depth-based differentiation of microbial function through sediment-hosted aquifers and enrichment of novel symbionts in the deep terrestrial subsurface.</title>
        <authorList>
            <person name="Probst A.J."/>
            <person name="Ladd B."/>
            <person name="Jarett J.K."/>
            <person name="Geller-Mcgrath D.E."/>
            <person name="Sieber C.M.K."/>
            <person name="Emerson J.B."/>
            <person name="Anantharaman K."/>
            <person name="Thomas B.C."/>
            <person name="Malmstrom R."/>
            <person name="Stieglmeier M."/>
            <person name="Klingl A."/>
            <person name="Woyke T."/>
            <person name="Ryan C.M."/>
            <person name="Banfield J.F."/>
        </authorList>
    </citation>
    <scope>NUCLEOTIDE SEQUENCE [LARGE SCALE GENOMIC DNA]</scope>
</reference>
<dbReference type="EMBL" id="PEZT01000012">
    <property type="protein sequence ID" value="PIS09322.1"/>
    <property type="molecule type" value="Genomic_DNA"/>
</dbReference>
<comment type="function">
    <text evidence="8">Involved in mRNA degradation. Catalyzes the phosphorolysis of single-stranded polyribonucleotides processively in the 3'- to 5'-direction.</text>
</comment>
<feature type="binding site" evidence="8">
    <location>
        <position position="470"/>
    </location>
    <ligand>
        <name>Mg(2+)</name>
        <dbReference type="ChEBI" id="CHEBI:18420"/>
    </ligand>
</feature>
<evidence type="ECO:0000256" key="3">
    <source>
        <dbReference type="ARBA" id="ARBA00022679"/>
    </source>
</evidence>
<organism evidence="11 12">
    <name type="scientific">Candidatus Beckwithbacteria bacterium CG10_big_fil_rev_8_21_14_0_10_34_10</name>
    <dbReference type="NCBI Taxonomy" id="1974495"/>
    <lineage>
        <taxon>Bacteria</taxon>
        <taxon>Candidatus Beckwithiibacteriota</taxon>
    </lineage>
</organism>
<dbReference type="PANTHER" id="PTHR11252">
    <property type="entry name" value="POLYRIBONUCLEOTIDE NUCLEOTIDYLTRANSFERASE"/>
    <property type="match status" value="1"/>
</dbReference>
<dbReference type="SUPFAM" id="SSF54211">
    <property type="entry name" value="Ribosomal protein S5 domain 2-like"/>
    <property type="match status" value="2"/>
</dbReference>
<dbReference type="InterPro" id="IPR012162">
    <property type="entry name" value="PNPase"/>
</dbReference>
<dbReference type="GO" id="GO:0006396">
    <property type="term" value="P:RNA processing"/>
    <property type="evidence" value="ECO:0007669"/>
    <property type="project" value="InterPro"/>
</dbReference>
<dbReference type="NCBIfam" id="TIGR03591">
    <property type="entry name" value="polynuc_phos"/>
    <property type="match status" value="1"/>
</dbReference>
<proteinExistence type="inferred from homology"/>
<sequence length="717" mass="80076">MKKTSFQFSGKEVNLQTEKFAPQANASVLAQMGDTIVLATVVSSPPREELDYFPLYVEYQEKLYAGGKIKGSRWVKREGRPSDEAILTSRLIDRSIRPLFPKDYKNEVQVIITVLSFDDENDPDTLAILAVSSALSISDIPWNGPVAAVRLTDPEFPNLNLVISGTKNEIIMIEAGASEVKEEEVLKAINKGFAEIKKTVLEIEKLVEKDGQKKQTFEVKKINPELQTKVIKKAKANILDLIKNGDKNKGKLVLLEEIKKALEEELQDEPKKEIRKIVDDLFKNLLRDQVLEKKVRYDKRKPDQIRQLNIEVGLFKRTHGTALFQRGLTQAITITTLGSPSLEQWIEGMEGEERKRYIHHYCMPPFSVGETGRVGWPSRREIGHGSLAERALEPVIPEENVFPYTIRVVSEILSSNGSTSMASVCGSSLSLMDAGVPIKKAVAGIAMGLILNQDKKNDYVILTDILGLEDHIGDMDFKVAGTIDGINALQMDVKSLKITPELLKEGLEQAKKARLFILGEMNKVLPAPRSSISPYAPKIAILQVDKEKIGEVIGPGGKIIRKIIAETETTVDIDDEGKITIASQNQENIKKAVEWIEGLTREVQIGEEFEGEVKRIEPFGAFVEILPGKDGLVHVSRMSAGFVKHPDEIVKLGEKVKVKVVDVDDMKRVSLSMFFGEKEKPNNGINSQAQPGNKRNFKDSRNNRRSSNKSLSYKKRF</sequence>
<feature type="region of interest" description="Disordered" evidence="9">
    <location>
        <begin position="680"/>
        <end position="717"/>
    </location>
</feature>
<dbReference type="PIRSF" id="PIRSF005499">
    <property type="entry name" value="PNPase"/>
    <property type="match status" value="1"/>
</dbReference>
<accession>A0A2H0W9I9</accession>
<keyword evidence="3 8" id="KW-0808">Transferase</keyword>
<keyword evidence="7 8" id="KW-0694">RNA-binding</keyword>
<dbReference type="GO" id="GO:0000287">
    <property type="term" value="F:magnesium ion binding"/>
    <property type="evidence" value="ECO:0007669"/>
    <property type="project" value="UniProtKB-UniRule"/>
</dbReference>
<dbReference type="SUPFAM" id="SSF55666">
    <property type="entry name" value="Ribonuclease PH domain 2-like"/>
    <property type="match status" value="2"/>
</dbReference>
<comment type="similarity">
    <text evidence="1 8">Belongs to the polyribonucleotide nucleotidyltransferase family.</text>
</comment>
<evidence type="ECO:0000256" key="2">
    <source>
        <dbReference type="ARBA" id="ARBA00022490"/>
    </source>
</evidence>
<dbReference type="FunFam" id="2.40.50.140:FF:000051">
    <property type="entry name" value="RNA-binding transcriptional accessory protein"/>
    <property type="match status" value="1"/>
</dbReference>
<dbReference type="InterPro" id="IPR004087">
    <property type="entry name" value="KH_dom"/>
</dbReference>
<dbReference type="FunFam" id="3.30.230.70:FF:000001">
    <property type="entry name" value="Polyribonucleotide nucleotidyltransferase"/>
    <property type="match status" value="1"/>
</dbReference>
<dbReference type="InterPro" id="IPR012340">
    <property type="entry name" value="NA-bd_OB-fold"/>
</dbReference>